<evidence type="ECO:0000313" key="5">
    <source>
        <dbReference type="Proteomes" id="UP001370490"/>
    </source>
</evidence>
<dbReference type="Gene3D" id="3.40.50.1820">
    <property type="entry name" value="alpha/beta hydrolase"/>
    <property type="match status" value="1"/>
</dbReference>
<sequence>MARLTSLHSASAQSLRFKSYRPPTPTAPKHALPFFVHVSTTSGPGGATPNKRRVEKKIDPKLEVIGGGRDSFLPALKLEDRPYNPFPLIGWNCHVETIFASFYRSCPDVRLKRQCLRTQDDGVVSLDWISGDDRQLPANSPVVILLPGLTGGSQDTYVRHMLVRARSEGWRVVVFNSRGCGNGPVITPQFYSASFIEDLREVVAHVAKRYPEANLYAVGWSLGGNILVRYLGHESHACPLSGAVSLCNPFNLVIADENFRKGFNNVYDKALARALRRIFKKHALLFEDLGGEYKIDLAANAKTLKDYDEGLTRVSFGFKSADEYYANSCSSVSIKYAENDPIAPSSGIPRKDIQENPNCLLIVTPQGGHLGWIAGAGAPLGTPWTDPIVMDFLDHLERGKSKGLKSRIDQSDSLQQQQQNLRQAQV</sequence>
<keyword evidence="5" id="KW-1185">Reference proteome</keyword>
<reference evidence="4 5" key="1">
    <citation type="submission" date="2023-12" db="EMBL/GenBank/DDBJ databases">
        <title>A high-quality genome assembly for Dillenia turbinata (Dilleniales).</title>
        <authorList>
            <person name="Chanderbali A."/>
        </authorList>
    </citation>
    <scope>NUCLEOTIDE SEQUENCE [LARGE SCALE GENOMIC DNA]</scope>
    <source>
        <strain evidence="4">LSX21</strain>
        <tissue evidence="4">Leaf</tissue>
    </source>
</reference>
<dbReference type="GO" id="GO:0047372">
    <property type="term" value="F:monoacylglycerol lipase activity"/>
    <property type="evidence" value="ECO:0007669"/>
    <property type="project" value="TreeGrafter"/>
</dbReference>
<dbReference type="PANTHER" id="PTHR10794">
    <property type="entry name" value="ABHYDROLASE DOMAIN-CONTAINING PROTEIN"/>
    <property type="match status" value="1"/>
</dbReference>
<evidence type="ECO:0000256" key="2">
    <source>
        <dbReference type="SAM" id="MobiDB-lite"/>
    </source>
</evidence>
<name>A0AAN8VK89_9MAGN</name>
<dbReference type="InterPro" id="IPR029058">
    <property type="entry name" value="AB_hydrolase_fold"/>
</dbReference>
<dbReference type="AlphaFoldDB" id="A0AAN8VK89"/>
<evidence type="ECO:0000313" key="4">
    <source>
        <dbReference type="EMBL" id="KAK6935600.1"/>
    </source>
</evidence>
<feature type="compositionally biased region" description="Low complexity" evidence="2">
    <location>
        <begin position="411"/>
        <end position="426"/>
    </location>
</feature>
<dbReference type="InterPro" id="IPR000073">
    <property type="entry name" value="AB_hydrolase_1"/>
</dbReference>
<dbReference type="InterPro" id="IPR050960">
    <property type="entry name" value="AB_hydrolase_4_sf"/>
</dbReference>
<dbReference type="EMBL" id="JBAMMX010000008">
    <property type="protein sequence ID" value="KAK6935600.1"/>
    <property type="molecule type" value="Genomic_DNA"/>
</dbReference>
<evidence type="ECO:0000256" key="1">
    <source>
        <dbReference type="ARBA" id="ARBA00010884"/>
    </source>
</evidence>
<organism evidence="4 5">
    <name type="scientific">Dillenia turbinata</name>
    <dbReference type="NCBI Taxonomy" id="194707"/>
    <lineage>
        <taxon>Eukaryota</taxon>
        <taxon>Viridiplantae</taxon>
        <taxon>Streptophyta</taxon>
        <taxon>Embryophyta</taxon>
        <taxon>Tracheophyta</taxon>
        <taxon>Spermatophyta</taxon>
        <taxon>Magnoliopsida</taxon>
        <taxon>eudicotyledons</taxon>
        <taxon>Gunneridae</taxon>
        <taxon>Pentapetalae</taxon>
        <taxon>Dilleniales</taxon>
        <taxon>Dilleniaceae</taxon>
        <taxon>Dillenia</taxon>
    </lineage>
</organism>
<gene>
    <name evidence="4" type="ORF">RJ641_035755</name>
</gene>
<accession>A0AAN8VK89</accession>
<dbReference type="FunFam" id="3.40.50.1820:FF:000140">
    <property type="entry name" value="Esterase/lipase/thioesterase family protein"/>
    <property type="match status" value="1"/>
</dbReference>
<dbReference type="GO" id="GO:0034338">
    <property type="term" value="F:short-chain carboxylesterase activity"/>
    <property type="evidence" value="ECO:0007669"/>
    <property type="project" value="TreeGrafter"/>
</dbReference>
<dbReference type="SUPFAM" id="SSF53474">
    <property type="entry name" value="alpha/beta-Hydrolases"/>
    <property type="match status" value="1"/>
</dbReference>
<comment type="caution">
    <text evidence="4">The sequence shown here is derived from an EMBL/GenBank/DDBJ whole genome shotgun (WGS) entry which is preliminary data.</text>
</comment>
<evidence type="ECO:0000259" key="3">
    <source>
        <dbReference type="Pfam" id="PF00561"/>
    </source>
</evidence>
<dbReference type="Proteomes" id="UP001370490">
    <property type="component" value="Unassembled WGS sequence"/>
</dbReference>
<dbReference type="PANTHER" id="PTHR10794:SF84">
    <property type="entry name" value="ESTERASE_LIPASE_THIOESTERASE FAMILY PROTEIN"/>
    <property type="match status" value="1"/>
</dbReference>
<feature type="domain" description="AB hydrolase-1" evidence="3">
    <location>
        <begin position="141"/>
        <end position="371"/>
    </location>
</feature>
<protein>
    <submittedName>
        <fullName evidence="4">Alpha/beta hydrolase fold-1</fullName>
    </submittedName>
</protein>
<keyword evidence="4" id="KW-0378">Hydrolase</keyword>
<feature type="region of interest" description="Disordered" evidence="2">
    <location>
        <begin position="405"/>
        <end position="426"/>
    </location>
</feature>
<proteinExistence type="inferred from homology"/>
<comment type="similarity">
    <text evidence="1">Belongs to the AB hydrolase superfamily. AB hydrolase 4 family.</text>
</comment>
<dbReference type="Pfam" id="PF00561">
    <property type="entry name" value="Abhydrolase_1"/>
    <property type="match status" value="1"/>
</dbReference>